<evidence type="ECO:0000256" key="12">
    <source>
        <dbReference type="ARBA" id="ARBA00037847"/>
    </source>
</evidence>
<feature type="compositionally biased region" description="Basic and acidic residues" evidence="15">
    <location>
        <begin position="70"/>
        <end position="82"/>
    </location>
</feature>
<dbReference type="GO" id="GO:0016787">
    <property type="term" value="F:hydrolase activity"/>
    <property type="evidence" value="ECO:0007669"/>
    <property type="project" value="UniProtKB-KW"/>
</dbReference>
<dbReference type="Proteomes" id="UP000031397">
    <property type="component" value="Unassembled WGS sequence"/>
</dbReference>
<dbReference type="GO" id="GO:0046961">
    <property type="term" value="F:proton-transporting ATPase activity, rotational mechanism"/>
    <property type="evidence" value="ECO:0007669"/>
    <property type="project" value="TreeGrafter"/>
</dbReference>
<evidence type="ECO:0000256" key="10">
    <source>
        <dbReference type="ARBA" id="ARBA00023310"/>
    </source>
</evidence>
<evidence type="ECO:0000313" key="18">
    <source>
        <dbReference type="Proteomes" id="UP000031397"/>
    </source>
</evidence>
<dbReference type="InterPro" id="IPR005864">
    <property type="entry name" value="ATP_synth_F0_bsu_bac"/>
</dbReference>
<comment type="function">
    <text evidence="11 13">F(1)F(0) ATP synthase produces ATP from ADP in the presence of a proton or sodium gradient. F-type ATPases consist of two structural domains, F(1) containing the extramembraneous catalytic core and F(0) containing the membrane proton channel, linked together by a central stalk and a peripheral stalk. During catalysis, ATP synthesis in the catalytic domain of F(1) is coupled via a rotary mechanism of the central stalk subunits to proton translocation.</text>
</comment>
<keyword evidence="10 13" id="KW-0066">ATP synthesis</keyword>
<dbReference type="KEGG" id="lfv:LF543_04840"/>
<evidence type="ECO:0000256" key="2">
    <source>
        <dbReference type="ARBA" id="ARBA00022448"/>
    </source>
</evidence>
<sequence length="172" mass="19193">MYTHLVIAAGFNVGDMLFYAILFLLLMWIVKIFAWKPITKMMQDRSTKIANDIDSAEKSRNDAAKLAKERADALQNSHDEATKIVSDAEQAGQKRRDTIISDAQNDAKGLKDKAHKDIEQEREDALASTKDDVADLSIEIASKIIKKNLNADDQKALIDSYIEGLGNPNESR</sequence>
<dbReference type="SUPFAM" id="SSF81573">
    <property type="entry name" value="F1F0 ATP synthase subunit B, membrane domain"/>
    <property type="match status" value="1"/>
</dbReference>
<evidence type="ECO:0000313" key="17">
    <source>
        <dbReference type="EMBL" id="QFX92910.1"/>
    </source>
</evidence>
<dbReference type="GO" id="GO:0046933">
    <property type="term" value="F:proton-transporting ATP synthase activity, rotational mechanism"/>
    <property type="evidence" value="ECO:0007669"/>
    <property type="project" value="UniProtKB-UniRule"/>
</dbReference>
<keyword evidence="9 13" id="KW-0472">Membrane</keyword>
<comment type="function">
    <text evidence="13">Component of the F(0) channel, it forms part of the peripheral stalk, linking F(1) to F(0).</text>
</comment>
<dbReference type="CDD" id="cd06503">
    <property type="entry name" value="ATP-synt_Fo_b"/>
    <property type="match status" value="1"/>
</dbReference>
<evidence type="ECO:0000256" key="13">
    <source>
        <dbReference type="HAMAP-Rule" id="MF_01398"/>
    </source>
</evidence>
<dbReference type="OrthoDB" id="282095at2"/>
<keyword evidence="8 13" id="KW-0406">Ion transport</keyword>
<keyword evidence="2 13" id="KW-0813">Transport</keyword>
<evidence type="ECO:0000256" key="14">
    <source>
        <dbReference type="RuleBase" id="RU003848"/>
    </source>
</evidence>
<dbReference type="Pfam" id="PF00430">
    <property type="entry name" value="ATP-synt_B"/>
    <property type="match status" value="1"/>
</dbReference>
<dbReference type="InterPro" id="IPR002146">
    <property type="entry name" value="ATP_synth_b/b'su_bac/chlpt"/>
</dbReference>
<evidence type="ECO:0000256" key="1">
    <source>
        <dbReference type="ARBA" id="ARBA00005513"/>
    </source>
</evidence>
<dbReference type="GO" id="GO:0045259">
    <property type="term" value="C:proton-transporting ATP synthase complex"/>
    <property type="evidence" value="ECO:0007669"/>
    <property type="project" value="UniProtKB-KW"/>
</dbReference>
<evidence type="ECO:0000256" key="11">
    <source>
        <dbReference type="ARBA" id="ARBA00025198"/>
    </source>
</evidence>
<accession>A0A0C1PLH8</accession>
<evidence type="ECO:0000256" key="6">
    <source>
        <dbReference type="ARBA" id="ARBA00022781"/>
    </source>
</evidence>
<comment type="subcellular location">
    <subcellularLocation>
        <location evidence="13">Cell membrane</location>
        <topology evidence="13">Single-pass membrane protein</topology>
    </subcellularLocation>
    <subcellularLocation>
        <location evidence="12">Endomembrane system</location>
        <topology evidence="12">Single-pass membrane protein</topology>
    </subcellularLocation>
</comment>
<evidence type="ECO:0000313" key="19">
    <source>
        <dbReference type="Proteomes" id="UP000327194"/>
    </source>
</evidence>
<dbReference type="Proteomes" id="UP000327194">
    <property type="component" value="Chromosome"/>
</dbReference>
<keyword evidence="18" id="KW-1185">Reference proteome</keyword>
<reference evidence="16 18" key="1">
    <citation type="submission" date="2014-06" db="EMBL/GenBank/DDBJ databases">
        <title>Functional and comparative genomic analyses of the Drosophila gut microbiota identify candidate symbiosis factors.</title>
        <authorList>
            <person name="Newell P.D."/>
            <person name="Chaston J.M."/>
            <person name="Douglas A.E."/>
        </authorList>
    </citation>
    <scope>NUCLEOTIDE SEQUENCE [LARGE SCALE GENOMIC DNA]</scope>
    <source>
        <strain evidence="16 18">DmCS_002</strain>
    </source>
</reference>
<keyword evidence="16" id="KW-0378">Hydrolase</keyword>
<dbReference type="PANTHER" id="PTHR33445">
    <property type="entry name" value="ATP SYNTHASE SUBUNIT B', CHLOROPLASTIC"/>
    <property type="match status" value="1"/>
</dbReference>
<dbReference type="GO" id="GO:0012505">
    <property type="term" value="C:endomembrane system"/>
    <property type="evidence" value="ECO:0007669"/>
    <property type="project" value="UniProtKB-SubCell"/>
</dbReference>
<keyword evidence="4 13" id="KW-0138">CF(0)</keyword>
<dbReference type="GO" id="GO:0005886">
    <property type="term" value="C:plasma membrane"/>
    <property type="evidence" value="ECO:0007669"/>
    <property type="project" value="UniProtKB-SubCell"/>
</dbReference>
<dbReference type="RefSeq" id="WP_010021949.1">
    <property type="nucleotide sequence ID" value="NZ_AZDS01000003.1"/>
</dbReference>
<evidence type="ECO:0000256" key="3">
    <source>
        <dbReference type="ARBA" id="ARBA00022475"/>
    </source>
</evidence>
<proteinExistence type="inferred from homology"/>
<keyword evidence="3 13" id="KW-1003">Cell membrane</keyword>
<keyword evidence="6 13" id="KW-0375">Hydrogen ion transport</keyword>
<dbReference type="EMBL" id="CP045562">
    <property type="protein sequence ID" value="QFX92910.1"/>
    <property type="molecule type" value="Genomic_DNA"/>
</dbReference>
<name>A0A0C1PLH8_9LACO</name>
<dbReference type="PANTHER" id="PTHR33445:SF1">
    <property type="entry name" value="ATP SYNTHASE SUBUNIT B"/>
    <property type="match status" value="1"/>
</dbReference>
<keyword evidence="5 13" id="KW-0812">Transmembrane</keyword>
<dbReference type="InterPro" id="IPR050059">
    <property type="entry name" value="ATP_synthase_B_chain"/>
</dbReference>
<dbReference type="InterPro" id="IPR028987">
    <property type="entry name" value="ATP_synth_B-like_membr_sf"/>
</dbReference>
<evidence type="ECO:0000256" key="5">
    <source>
        <dbReference type="ARBA" id="ARBA00022692"/>
    </source>
</evidence>
<evidence type="ECO:0000256" key="9">
    <source>
        <dbReference type="ARBA" id="ARBA00023136"/>
    </source>
</evidence>
<dbReference type="GeneID" id="74913504"/>
<gene>
    <name evidence="13 17" type="primary">atpF</name>
    <name evidence="17" type="ORF">LF543_04840</name>
    <name evidence="16" type="ORF">LfDm3_0839</name>
</gene>
<evidence type="ECO:0000256" key="7">
    <source>
        <dbReference type="ARBA" id="ARBA00022989"/>
    </source>
</evidence>
<dbReference type="NCBIfam" id="TIGR01144">
    <property type="entry name" value="ATP_synt_b"/>
    <property type="match status" value="1"/>
</dbReference>
<comment type="similarity">
    <text evidence="1 13 14">Belongs to the ATPase B chain family.</text>
</comment>
<evidence type="ECO:0000256" key="4">
    <source>
        <dbReference type="ARBA" id="ARBA00022547"/>
    </source>
</evidence>
<reference evidence="17 19" key="2">
    <citation type="submission" date="2019-10" db="EMBL/GenBank/DDBJ databases">
        <title>Genome sequencing of Lactobacillus fructivorans.</title>
        <authorList>
            <person name="Kim K."/>
        </authorList>
    </citation>
    <scope>NUCLEOTIDE SEQUENCE [LARGE SCALE GENOMIC DNA]</scope>
    <source>
        <strain evidence="17 19">LF543</strain>
    </source>
</reference>
<dbReference type="HAMAP" id="MF_01398">
    <property type="entry name" value="ATP_synth_b_bprime"/>
    <property type="match status" value="1"/>
</dbReference>
<dbReference type="Gene3D" id="6.10.250.1580">
    <property type="match status" value="1"/>
</dbReference>
<comment type="subunit">
    <text evidence="13">F-type ATPases have 2 components, F(1) - the catalytic core - and F(0) - the membrane proton channel. F(1) has five subunits: alpha(3), beta(3), gamma(1), delta(1), epsilon(1). F(0) has three main subunits: a(1), b(2) and c(10-14). The alpha and beta chains form an alternating ring which encloses part of the gamma chain. F(1) is attached to F(0) by a central stalk formed by the gamma and epsilon chains, while a peripheral stalk is formed by the delta and b chains.</text>
</comment>
<dbReference type="PATRIC" id="fig|1614.7.peg.795"/>
<dbReference type="EMBL" id="JOJZ01000019">
    <property type="protein sequence ID" value="KID41597.1"/>
    <property type="molecule type" value="Genomic_DNA"/>
</dbReference>
<protein>
    <recommendedName>
        <fullName evidence="13">ATP synthase subunit b</fullName>
    </recommendedName>
    <alternativeName>
        <fullName evidence="13">ATP synthase F(0) sector subunit b</fullName>
    </alternativeName>
    <alternativeName>
        <fullName evidence="13">ATPase subunit I</fullName>
    </alternativeName>
    <alternativeName>
        <fullName evidence="13">F-type ATPase subunit b</fullName>
        <shortName evidence="13">F-ATPase subunit b</shortName>
    </alternativeName>
</protein>
<evidence type="ECO:0000256" key="8">
    <source>
        <dbReference type="ARBA" id="ARBA00023065"/>
    </source>
</evidence>
<evidence type="ECO:0000256" key="15">
    <source>
        <dbReference type="SAM" id="MobiDB-lite"/>
    </source>
</evidence>
<feature type="region of interest" description="Disordered" evidence="15">
    <location>
        <begin position="70"/>
        <end position="115"/>
    </location>
</feature>
<keyword evidence="7 13" id="KW-1133">Transmembrane helix</keyword>
<dbReference type="AlphaFoldDB" id="A0A0C1PLH8"/>
<evidence type="ECO:0000313" key="16">
    <source>
        <dbReference type="EMBL" id="KID41597.1"/>
    </source>
</evidence>
<feature type="transmembrane region" description="Helical" evidence="13">
    <location>
        <begin position="16"/>
        <end position="35"/>
    </location>
</feature>
<organism evidence="16 18">
    <name type="scientific">Fructilactobacillus fructivorans</name>
    <dbReference type="NCBI Taxonomy" id="1614"/>
    <lineage>
        <taxon>Bacteria</taxon>
        <taxon>Bacillati</taxon>
        <taxon>Bacillota</taxon>
        <taxon>Bacilli</taxon>
        <taxon>Lactobacillales</taxon>
        <taxon>Lactobacillaceae</taxon>
        <taxon>Fructilactobacillus</taxon>
    </lineage>
</organism>